<reference evidence="2" key="1">
    <citation type="submission" date="2013-04" db="EMBL/GenBank/DDBJ databases">
        <title>The genome sequencing project of 58 acetic acid bacteria.</title>
        <authorList>
            <person name="Okamoto-Kainuma A."/>
            <person name="Ishikawa M."/>
            <person name="Umino S."/>
            <person name="Koizumi Y."/>
            <person name="Shiwa Y."/>
            <person name="Yoshikawa H."/>
            <person name="Matsutani M."/>
            <person name="Matsushita K."/>
        </authorList>
    </citation>
    <scope>NUCLEOTIDE SEQUENCE</scope>
    <source>
        <strain evidence="2">NRIC 0535</strain>
    </source>
</reference>
<dbReference type="Pfam" id="PF13692">
    <property type="entry name" value="Glyco_trans_1_4"/>
    <property type="match status" value="1"/>
</dbReference>
<dbReference type="Pfam" id="PF13579">
    <property type="entry name" value="Glyco_trans_4_4"/>
    <property type="match status" value="1"/>
</dbReference>
<gene>
    <name evidence="2" type="ORF">AA0535_0642</name>
</gene>
<dbReference type="CDD" id="cd03811">
    <property type="entry name" value="GT4_GT28_WabH-like"/>
    <property type="match status" value="1"/>
</dbReference>
<comment type="caution">
    <text evidence="2">The sequence shown here is derived from an EMBL/GenBank/DDBJ whole genome shotgun (WGS) entry which is preliminary data.</text>
</comment>
<feature type="domain" description="Glycosyltransferase subfamily 4-like N-terminal" evidence="1">
    <location>
        <begin position="29"/>
        <end position="190"/>
    </location>
</feature>
<keyword evidence="3" id="KW-1185">Reference proteome</keyword>
<dbReference type="Proteomes" id="UP001062776">
    <property type="component" value="Unassembled WGS sequence"/>
</dbReference>
<dbReference type="SUPFAM" id="SSF53756">
    <property type="entry name" value="UDP-Glycosyltransferase/glycogen phosphorylase"/>
    <property type="match status" value="1"/>
</dbReference>
<dbReference type="EMBL" id="BAPV01000004">
    <property type="protein sequence ID" value="GBQ84978.1"/>
    <property type="molecule type" value="Genomic_DNA"/>
</dbReference>
<accession>A0ABQ0PYS4</accession>
<evidence type="ECO:0000313" key="3">
    <source>
        <dbReference type="Proteomes" id="UP001062776"/>
    </source>
</evidence>
<sequence length="403" mass="43162">MSISSPAAFSPAGAAISSIGIVLRDFRLGGSERVAIGLANYWASLSLDVVLIVGRGEGPLRELVDPAIEIVDLGLPAWLGDTVLAWALAMKARSVFSSRAIDRCYVPGNSHWPVIPALKSLRMSHRPLVVAQVSSPVCREGRSSLEQAGYDWRMRWLLRGADRITTLSEDLARKTCSIIGRDAVEVVPLPALWDEGRPCAPPAHTMTVLAAGRLVPIKGFDVLIRAFSLVANRYFAAKLVLCGDGPERARLEALVDELGLAGRVVFAGYVPSIRPYLDEARVFVLSSHCESYGAVLLEALAAGRQVISTRCSPAVEALLTGPIAGRSVPVRDADAMAEALCEILAEPAPDCDTLAEMVAPFHVSYGGRLYLSLMQPGDTKIEQAAAVDISHSAWSHPAVTHSR</sequence>
<dbReference type="InterPro" id="IPR028098">
    <property type="entry name" value="Glyco_trans_4-like_N"/>
</dbReference>
<name>A0ABQ0PYS4_9PROT</name>
<evidence type="ECO:0000259" key="1">
    <source>
        <dbReference type="Pfam" id="PF13579"/>
    </source>
</evidence>
<protein>
    <submittedName>
        <fullName evidence="2">Glycosyltransferase</fullName>
    </submittedName>
</protein>
<dbReference type="Gene3D" id="3.40.50.2000">
    <property type="entry name" value="Glycogen Phosphorylase B"/>
    <property type="match status" value="2"/>
</dbReference>
<proteinExistence type="predicted"/>
<evidence type="ECO:0000313" key="2">
    <source>
        <dbReference type="EMBL" id="GBQ84978.1"/>
    </source>
</evidence>
<dbReference type="RefSeq" id="WP_264814470.1">
    <property type="nucleotide sequence ID" value="NZ_BAPV01000004.1"/>
</dbReference>
<organism evidence="2 3">
    <name type="scientific">Asaia krungthepensis NRIC 0535</name>
    <dbReference type="NCBI Taxonomy" id="1307925"/>
    <lineage>
        <taxon>Bacteria</taxon>
        <taxon>Pseudomonadati</taxon>
        <taxon>Pseudomonadota</taxon>
        <taxon>Alphaproteobacteria</taxon>
        <taxon>Acetobacterales</taxon>
        <taxon>Acetobacteraceae</taxon>
        <taxon>Asaia</taxon>
    </lineage>
</organism>
<dbReference type="PANTHER" id="PTHR12526">
    <property type="entry name" value="GLYCOSYLTRANSFERASE"/>
    <property type="match status" value="1"/>
</dbReference>